<dbReference type="Proteomes" id="UP000053226">
    <property type="component" value="Unassembled WGS sequence"/>
</dbReference>
<reference evidence="3 4" key="1">
    <citation type="submission" date="2015-07" db="EMBL/GenBank/DDBJ databases">
        <title>ATOL: Assembling a taxonomically balanced genome-scale reconstruction of the evolutionary history of the Enterobacteriaceae.</title>
        <authorList>
            <person name="Plunkett G.III."/>
            <person name="Neeno-Eckwall E.C."/>
            <person name="Glasner J.D."/>
            <person name="Perna N.T."/>
        </authorList>
    </citation>
    <scope>NUCLEOTIDE SEQUENCE [LARGE SCALE GENOMIC DNA]</scope>
    <source>
        <strain evidence="3 4">ATCC 35017</strain>
    </source>
</reference>
<organism evidence="3 4">
    <name type="scientific">Moellerella wisconsensis ATCC 35017</name>
    <dbReference type="NCBI Taxonomy" id="1354267"/>
    <lineage>
        <taxon>Bacteria</taxon>
        <taxon>Pseudomonadati</taxon>
        <taxon>Pseudomonadota</taxon>
        <taxon>Gammaproteobacteria</taxon>
        <taxon>Enterobacterales</taxon>
        <taxon>Morganellaceae</taxon>
        <taxon>Moellerella</taxon>
    </lineage>
</organism>
<gene>
    <name evidence="3" type="ORF">M992_1684</name>
</gene>
<keyword evidence="4" id="KW-1185">Reference proteome</keyword>
<dbReference type="EMBL" id="LGAA01000018">
    <property type="protein sequence ID" value="KPD02531.1"/>
    <property type="molecule type" value="Genomic_DNA"/>
</dbReference>
<dbReference type="OrthoDB" id="6623844at2"/>
<evidence type="ECO:0000256" key="1">
    <source>
        <dbReference type="SAM" id="Phobius"/>
    </source>
</evidence>
<evidence type="ECO:0008006" key="5">
    <source>
        <dbReference type="Google" id="ProtNLM"/>
    </source>
</evidence>
<feature type="transmembrane region" description="Helical" evidence="1">
    <location>
        <begin position="226"/>
        <end position="246"/>
    </location>
</feature>
<dbReference type="AlphaFoldDB" id="A0A0N0IA97"/>
<sequence length="248" mass="27873">MNKLLACFLSLSILSSTGCMTKNFWEDHPTVETKSQDVVKLTDKIVTTFEYKNIKVQGKTTNITHDINIPTSGFGFVGEKYVYLLTSGSTELMDLNEIVKKIPLAAFDNPQGVIRIQILPNSNSQSPIEFMQDYFVYTNSNYKLTKEQIKILEQAGFKKRSEGNSKSSWIKTISIKGYVIDRNDMNLPAISVDKLNELYTVELYSAEDKKSFSAGNLAAKIIATPFTVVADIIVTPPLFIFIMYAFSK</sequence>
<feature type="chain" id="PRO_5005851202" description="Lipoprotein" evidence="2">
    <location>
        <begin position="22"/>
        <end position="248"/>
    </location>
</feature>
<evidence type="ECO:0000313" key="3">
    <source>
        <dbReference type="EMBL" id="KPD02531.1"/>
    </source>
</evidence>
<accession>A0A0N0IA97</accession>
<keyword evidence="1" id="KW-0812">Transmembrane</keyword>
<feature type="signal peptide" evidence="2">
    <location>
        <begin position="1"/>
        <end position="21"/>
    </location>
</feature>
<keyword evidence="1" id="KW-1133">Transmembrane helix</keyword>
<dbReference type="PROSITE" id="PS51257">
    <property type="entry name" value="PROKAR_LIPOPROTEIN"/>
    <property type="match status" value="1"/>
</dbReference>
<name>A0A0N0IA97_9GAMM</name>
<protein>
    <recommendedName>
        <fullName evidence="5">Lipoprotein</fullName>
    </recommendedName>
</protein>
<evidence type="ECO:0000313" key="4">
    <source>
        <dbReference type="Proteomes" id="UP000053226"/>
    </source>
</evidence>
<keyword evidence="2" id="KW-0732">Signal</keyword>
<evidence type="ECO:0000256" key="2">
    <source>
        <dbReference type="SAM" id="SignalP"/>
    </source>
</evidence>
<proteinExistence type="predicted"/>
<keyword evidence="1" id="KW-0472">Membrane</keyword>
<comment type="caution">
    <text evidence="3">The sequence shown here is derived from an EMBL/GenBank/DDBJ whole genome shotgun (WGS) entry which is preliminary data.</text>
</comment>
<dbReference type="RefSeq" id="WP_053908118.1">
    <property type="nucleotide sequence ID" value="NZ_CAWMUS010000018.1"/>
</dbReference>